<dbReference type="AlphaFoldDB" id="A0A9W4UMS1"/>
<dbReference type="SUPFAM" id="SSF50978">
    <property type="entry name" value="WD40 repeat-like"/>
    <property type="match status" value="1"/>
</dbReference>
<dbReference type="Proteomes" id="UP001152607">
    <property type="component" value="Unassembled WGS sequence"/>
</dbReference>
<dbReference type="EMBL" id="CAOQHR010000008">
    <property type="protein sequence ID" value="CAI6338830.1"/>
    <property type="molecule type" value="Genomic_DNA"/>
</dbReference>
<keyword evidence="3" id="KW-1185">Reference proteome</keyword>
<sequence length="661" mass="70482">MSATMNPITSTKGKTTQLRYELPSRVYDTKIYPVKAPNGSTVLLYGHTGGVGIIWRGGRPLKQTATVSAQPSKPPAKVNGATDVIDLLSDSDSDPKEPAPKPLPKAAFADEEEELDLDHPFPPVIQHINLSLRTDVLHVAVPPIAPASELLSAGTTPPIFANKLVFAVACADFTVRIITLPLNPPSNVAKDRTSPSKSLYGEEVATIPAYAGHQDIPRGVSMTWTARDASSRKPSQVDEMDVDTVEGNASNKQTTQNDGDAPAMSSDNFDLLLASHSSELGGLLKLWRFNLTKTSVQMDGPVSPSHTLTLQKPATKVTFNTAQYPKARHTQLLIADKSGAVRIFDLSAERKMRAGTRLAKSGAFVASFKTGFEHAKANAPPALAGRKPVLDAAWISDGHHIIALLSDGEWGVWDIDRSGPSPPADPSVFSLRGFVGTSDSERASSGPASPKSRSGRSSLVPMTPNTRRRKEETLFHGTSPTTTSIPTNGGISVASLTAAHHEHVEDSVVIWYGSEIHRITDLAKFWKRTASAANGTSMSGSGLSRIQDVSLFNESITSVGQFSTTTQEARMAVPRDVVVSGEHRLVILANAPQSGGKNLMGLFTGEQAEDEETRKTDRALLARGELDLGGMDRLLDDMGGSGSNSLVIGNPRKVLFASSAA</sequence>
<evidence type="ECO:0000313" key="2">
    <source>
        <dbReference type="EMBL" id="CAI6338830.1"/>
    </source>
</evidence>
<evidence type="ECO:0008006" key="4">
    <source>
        <dbReference type="Google" id="ProtNLM"/>
    </source>
</evidence>
<feature type="compositionally biased region" description="Polar residues" evidence="1">
    <location>
        <begin position="476"/>
        <end position="488"/>
    </location>
</feature>
<dbReference type="Gene3D" id="2.130.10.10">
    <property type="entry name" value="YVTN repeat-like/Quinoprotein amine dehydrogenase"/>
    <property type="match status" value="1"/>
</dbReference>
<organism evidence="2 3">
    <name type="scientific">Periconia digitata</name>
    <dbReference type="NCBI Taxonomy" id="1303443"/>
    <lineage>
        <taxon>Eukaryota</taxon>
        <taxon>Fungi</taxon>
        <taxon>Dikarya</taxon>
        <taxon>Ascomycota</taxon>
        <taxon>Pezizomycotina</taxon>
        <taxon>Dothideomycetes</taxon>
        <taxon>Pleosporomycetidae</taxon>
        <taxon>Pleosporales</taxon>
        <taxon>Massarineae</taxon>
        <taxon>Periconiaceae</taxon>
        <taxon>Periconia</taxon>
    </lineage>
</organism>
<accession>A0A9W4UMS1</accession>
<proteinExistence type="predicted"/>
<feature type="region of interest" description="Disordered" evidence="1">
    <location>
        <begin position="438"/>
        <end position="488"/>
    </location>
</feature>
<dbReference type="OrthoDB" id="5323870at2759"/>
<dbReference type="InterPro" id="IPR036322">
    <property type="entry name" value="WD40_repeat_dom_sf"/>
</dbReference>
<comment type="caution">
    <text evidence="2">The sequence shown here is derived from an EMBL/GenBank/DDBJ whole genome shotgun (WGS) entry which is preliminary data.</text>
</comment>
<protein>
    <recommendedName>
        <fullName evidence="4">Nucleoporin NUP37</fullName>
    </recommendedName>
</protein>
<evidence type="ECO:0000256" key="1">
    <source>
        <dbReference type="SAM" id="MobiDB-lite"/>
    </source>
</evidence>
<gene>
    <name evidence="2" type="ORF">PDIGIT_LOCUS11965</name>
</gene>
<reference evidence="2" key="1">
    <citation type="submission" date="2023-01" db="EMBL/GenBank/DDBJ databases">
        <authorList>
            <person name="Van Ghelder C."/>
            <person name="Rancurel C."/>
        </authorList>
    </citation>
    <scope>NUCLEOTIDE SEQUENCE</scope>
    <source>
        <strain evidence="2">CNCM I-4278</strain>
    </source>
</reference>
<dbReference type="InterPro" id="IPR015943">
    <property type="entry name" value="WD40/YVTN_repeat-like_dom_sf"/>
</dbReference>
<evidence type="ECO:0000313" key="3">
    <source>
        <dbReference type="Proteomes" id="UP001152607"/>
    </source>
</evidence>
<name>A0A9W4UMS1_9PLEO</name>